<dbReference type="PIRSF" id="PIRSF000103">
    <property type="entry name" value="HIBADH"/>
    <property type="match status" value="1"/>
</dbReference>
<dbReference type="InterPro" id="IPR015815">
    <property type="entry name" value="HIBADH-related"/>
</dbReference>
<evidence type="ECO:0000313" key="6">
    <source>
        <dbReference type="Proteomes" id="UP000010469"/>
    </source>
</evidence>
<feature type="domain" description="3-hydroxyisobutyrate dehydrogenase-like NAD-binding" evidence="4">
    <location>
        <begin position="165"/>
        <end position="279"/>
    </location>
</feature>
<dbReference type="KEGG" id="clg:Calag_0750"/>
<dbReference type="AlphaFoldDB" id="L0AAP1"/>
<gene>
    <name evidence="5" type="ordered locus">Calag_0750</name>
</gene>
<dbReference type="Pfam" id="PF03446">
    <property type="entry name" value="NAD_binding_2"/>
    <property type="match status" value="1"/>
</dbReference>
<dbReference type="InterPro" id="IPR013328">
    <property type="entry name" value="6PGD_dom2"/>
</dbReference>
<evidence type="ECO:0000259" key="3">
    <source>
        <dbReference type="Pfam" id="PF03446"/>
    </source>
</evidence>
<name>L0AAP1_CALLD</name>
<proteinExistence type="predicted"/>
<dbReference type="InterPro" id="IPR036291">
    <property type="entry name" value="NAD(P)-bd_dom_sf"/>
</dbReference>
<evidence type="ECO:0000256" key="2">
    <source>
        <dbReference type="ARBA" id="ARBA00023027"/>
    </source>
</evidence>
<dbReference type="GO" id="GO:0050661">
    <property type="term" value="F:NADP binding"/>
    <property type="evidence" value="ECO:0007669"/>
    <property type="project" value="InterPro"/>
</dbReference>
<sequence length="294" mass="32474">MTVRIAVLGTGNMGSAIAERLANTGFTIFLWNRTIDKAKSLASKINATVYETPWRAIENADVAITLVSDDNALYDIISQMRRSDGLLFINSSTITPKASMVASKQLKELGACYVEAPIIGNPHDLIQGNVIFLVAGERNCVRYSMGILMSAGKIIEIEGESYKASIAKLIYNSMLISSIQLLSESLTLADAYGISQEKVKEIMENTIFKQFVGKYLDRIINENHPTSFKISLAAKDLEYANSAAFDANLVLPLIRTSAQTFKQADIFGLNESDYTKIFNFINPKKFKKISNSNK</sequence>
<dbReference type="GO" id="GO:0051287">
    <property type="term" value="F:NAD binding"/>
    <property type="evidence" value="ECO:0007669"/>
    <property type="project" value="InterPro"/>
</dbReference>
<dbReference type="Gene3D" id="3.40.50.720">
    <property type="entry name" value="NAD(P)-binding Rossmann-like Domain"/>
    <property type="match status" value="1"/>
</dbReference>
<evidence type="ECO:0000256" key="1">
    <source>
        <dbReference type="ARBA" id="ARBA00023002"/>
    </source>
</evidence>
<keyword evidence="2" id="KW-0520">NAD</keyword>
<evidence type="ECO:0000313" key="5">
    <source>
        <dbReference type="EMBL" id="AFZ70494.1"/>
    </source>
</evidence>
<protein>
    <submittedName>
        <fullName evidence="5">Beta-hydroxyacid dehydrogenase, 3-hydroxyisobutyrate dehydrogenase</fullName>
    </submittedName>
</protein>
<dbReference type="PANTHER" id="PTHR43580:SF2">
    <property type="entry name" value="CYTOKINE-LIKE NUCLEAR FACTOR N-PAC"/>
    <property type="match status" value="1"/>
</dbReference>
<dbReference type="RefSeq" id="WP_015232391.1">
    <property type="nucleotide sequence ID" value="NC_019791.1"/>
</dbReference>
<dbReference type="GO" id="GO:0016491">
    <property type="term" value="F:oxidoreductase activity"/>
    <property type="evidence" value="ECO:0007669"/>
    <property type="project" value="UniProtKB-KW"/>
</dbReference>
<reference evidence="6" key="1">
    <citation type="submission" date="2012-03" db="EMBL/GenBank/DDBJ databases">
        <title>Complete genome of Caldisphaera lagunensis DSM 15908.</title>
        <authorList>
            <person name="Lucas S."/>
            <person name="Copeland A."/>
            <person name="Lapidus A."/>
            <person name="Glavina del Rio T."/>
            <person name="Dalin E."/>
            <person name="Tice H."/>
            <person name="Bruce D."/>
            <person name="Goodwin L."/>
            <person name="Pitluck S."/>
            <person name="Peters L."/>
            <person name="Mikhailova N."/>
            <person name="Teshima H."/>
            <person name="Kyrpides N."/>
            <person name="Mavromatis K."/>
            <person name="Ivanova N."/>
            <person name="Brettin T."/>
            <person name="Detter J.C."/>
            <person name="Han C."/>
            <person name="Larimer F."/>
            <person name="Land M."/>
            <person name="Hauser L."/>
            <person name="Markowitz V."/>
            <person name="Cheng J.-F."/>
            <person name="Hugenholtz P."/>
            <person name="Woyke T."/>
            <person name="Wu D."/>
            <person name="Spring S."/>
            <person name="Schroeder M."/>
            <person name="Brambilla E."/>
            <person name="Klenk H.-P."/>
            <person name="Eisen J.A."/>
        </authorList>
    </citation>
    <scope>NUCLEOTIDE SEQUENCE [LARGE SCALE GENOMIC DNA]</scope>
    <source>
        <strain evidence="6">DSM 15908 / JCM 11604 / IC-154</strain>
    </source>
</reference>
<dbReference type="SUPFAM" id="SSF51735">
    <property type="entry name" value="NAD(P)-binding Rossmann-fold domains"/>
    <property type="match status" value="1"/>
</dbReference>
<dbReference type="GeneID" id="14212010"/>
<dbReference type="eggNOG" id="arCOG00247">
    <property type="taxonomic scope" value="Archaea"/>
</dbReference>
<dbReference type="EMBL" id="CP003378">
    <property type="protein sequence ID" value="AFZ70494.1"/>
    <property type="molecule type" value="Genomic_DNA"/>
</dbReference>
<evidence type="ECO:0000259" key="4">
    <source>
        <dbReference type="Pfam" id="PF14833"/>
    </source>
</evidence>
<dbReference type="InterPro" id="IPR051265">
    <property type="entry name" value="HIBADH-related_NP60_sf"/>
</dbReference>
<dbReference type="OrthoDB" id="23890at2157"/>
<keyword evidence="1" id="KW-0560">Oxidoreductase</keyword>
<dbReference type="Gene3D" id="1.10.1040.10">
    <property type="entry name" value="N-(1-d-carboxylethyl)-l-norvaline Dehydrogenase, domain 2"/>
    <property type="match status" value="1"/>
</dbReference>
<organism evidence="5 6">
    <name type="scientific">Caldisphaera lagunensis (strain DSM 15908 / JCM 11604 / ANMR 0165 / IC-154)</name>
    <dbReference type="NCBI Taxonomy" id="1056495"/>
    <lineage>
        <taxon>Archaea</taxon>
        <taxon>Thermoproteota</taxon>
        <taxon>Thermoprotei</taxon>
        <taxon>Acidilobales</taxon>
        <taxon>Caldisphaeraceae</taxon>
        <taxon>Caldisphaera</taxon>
    </lineage>
</organism>
<accession>L0AAP1</accession>
<dbReference type="Proteomes" id="UP000010469">
    <property type="component" value="Chromosome"/>
</dbReference>
<keyword evidence="6" id="KW-1185">Reference proteome</keyword>
<dbReference type="STRING" id="1056495.Calag_0750"/>
<dbReference type="PANTHER" id="PTHR43580">
    <property type="entry name" value="OXIDOREDUCTASE GLYR1-RELATED"/>
    <property type="match status" value="1"/>
</dbReference>
<dbReference type="InParanoid" id="L0AAP1"/>
<dbReference type="Pfam" id="PF14833">
    <property type="entry name" value="NAD_binding_11"/>
    <property type="match status" value="1"/>
</dbReference>
<dbReference type="InterPro" id="IPR029154">
    <property type="entry name" value="HIBADH-like_NADP-bd"/>
</dbReference>
<feature type="domain" description="6-phosphogluconate dehydrogenase NADP-binding" evidence="3">
    <location>
        <begin position="4"/>
        <end position="155"/>
    </location>
</feature>
<dbReference type="InterPro" id="IPR006115">
    <property type="entry name" value="6PGDH_NADP-bd"/>
</dbReference>
<dbReference type="InterPro" id="IPR008927">
    <property type="entry name" value="6-PGluconate_DH-like_C_sf"/>
</dbReference>
<dbReference type="SUPFAM" id="SSF48179">
    <property type="entry name" value="6-phosphogluconate dehydrogenase C-terminal domain-like"/>
    <property type="match status" value="1"/>
</dbReference>
<dbReference type="HOGENOM" id="CLU_035117_0_4_2"/>